<sequence length="258" mass="27785">MRSDERNMRTGMIARVADVLGAFTAEEPVLRVSEIARRSGLAKSVTSRIVADLIDEDFLERADQGVRVGIRLFELGELAQRSKELRRFALGAMADLRQATGLTVQLSVLKATDQVYVEILQGRGTQLDMRSRVGGRVPAYATAGGKAVLAHLPEEAVEQALAIDMTPLGPRTITEPALLRRHLARVRVEGVAYEDEESNVGITCAASAILRPDGSPIAAISVTGPAGQIDMSQFAPAVKTAALGLNRRIRSNSVFNNL</sequence>
<dbReference type="InterPro" id="IPR050707">
    <property type="entry name" value="HTH_MetabolicPath_Reg"/>
</dbReference>
<accession>A0ABS5DH04</accession>
<dbReference type="InterPro" id="IPR029016">
    <property type="entry name" value="GAF-like_dom_sf"/>
</dbReference>
<evidence type="ECO:0000256" key="1">
    <source>
        <dbReference type="ARBA" id="ARBA00023015"/>
    </source>
</evidence>
<protein>
    <submittedName>
        <fullName evidence="5">IclR family transcriptional regulator</fullName>
    </submittedName>
</protein>
<dbReference type="Pfam" id="PF01614">
    <property type="entry name" value="IclR_C"/>
    <property type="match status" value="1"/>
</dbReference>
<name>A0ABS5DH04_9PSEU</name>
<organism evidence="5 6">
    <name type="scientific">Saccharopolyspora endophytica</name>
    <dbReference type="NCBI Taxonomy" id="543886"/>
    <lineage>
        <taxon>Bacteria</taxon>
        <taxon>Bacillati</taxon>
        <taxon>Actinomycetota</taxon>
        <taxon>Actinomycetes</taxon>
        <taxon>Pseudonocardiales</taxon>
        <taxon>Pseudonocardiaceae</taxon>
        <taxon>Saccharopolyspora</taxon>
    </lineage>
</organism>
<dbReference type="EMBL" id="JAGPXE010000006">
    <property type="protein sequence ID" value="MBQ0925572.1"/>
    <property type="molecule type" value="Genomic_DNA"/>
</dbReference>
<keyword evidence="6" id="KW-1185">Reference proteome</keyword>
<dbReference type="SMART" id="SM00346">
    <property type="entry name" value="HTH_ICLR"/>
    <property type="match status" value="1"/>
</dbReference>
<gene>
    <name evidence="5" type="ORF">KBO27_16575</name>
</gene>
<dbReference type="InterPro" id="IPR014757">
    <property type="entry name" value="Tscrpt_reg_IclR_C"/>
</dbReference>
<evidence type="ECO:0000256" key="3">
    <source>
        <dbReference type="ARBA" id="ARBA00023163"/>
    </source>
</evidence>
<keyword evidence="3" id="KW-0804">Transcription</keyword>
<evidence type="ECO:0000259" key="4">
    <source>
        <dbReference type="PROSITE" id="PS51078"/>
    </source>
</evidence>
<proteinExistence type="predicted"/>
<dbReference type="SUPFAM" id="SSF46785">
    <property type="entry name" value="Winged helix' DNA-binding domain"/>
    <property type="match status" value="1"/>
</dbReference>
<dbReference type="Gene3D" id="1.10.10.10">
    <property type="entry name" value="Winged helix-like DNA-binding domain superfamily/Winged helix DNA-binding domain"/>
    <property type="match status" value="1"/>
</dbReference>
<keyword evidence="1" id="KW-0805">Transcription regulation</keyword>
<dbReference type="InterPro" id="IPR036388">
    <property type="entry name" value="WH-like_DNA-bd_sf"/>
</dbReference>
<evidence type="ECO:0000313" key="6">
    <source>
        <dbReference type="Proteomes" id="UP000674084"/>
    </source>
</evidence>
<dbReference type="Gene3D" id="3.30.450.40">
    <property type="match status" value="1"/>
</dbReference>
<dbReference type="Proteomes" id="UP000674084">
    <property type="component" value="Unassembled WGS sequence"/>
</dbReference>
<reference evidence="5 6" key="1">
    <citation type="submission" date="2021-04" db="EMBL/GenBank/DDBJ databases">
        <title>Whole-genome sequencing of Saccharopolyspora endophytica KCTC 19397.</title>
        <authorList>
            <person name="Ay H."/>
            <person name="Saygin H."/>
            <person name="Sahin N."/>
        </authorList>
    </citation>
    <scope>NUCLEOTIDE SEQUENCE [LARGE SCALE GENOMIC DNA]</scope>
    <source>
        <strain evidence="5 6">KCTC 19397</strain>
    </source>
</reference>
<dbReference type="PROSITE" id="PS51078">
    <property type="entry name" value="ICLR_ED"/>
    <property type="match status" value="1"/>
</dbReference>
<dbReference type="PANTHER" id="PTHR30136">
    <property type="entry name" value="HELIX-TURN-HELIX TRANSCRIPTIONAL REGULATOR, ICLR FAMILY"/>
    <property type="match status" value="1"/>
</dbReference>
<dbReference type="SUPFAM" id="SSF55781">
    <property type="entry name" value="GAF domain-like"/>
    <property type="match status" value="1"/>
</dbReference>
<keyword evidence="2" id="KW-0238">DNA-binding</keyword>
<comment type="caution">
    <text evidence="5">The sequence shown here is derived from an EMBL/GenBank/DDBJ whole genome shotgun (WGS) entry which is preliminary data.</text>
</comment>
<feature type="domain" description="IclR-ED" evidence="4">
    <location>
        <begin position="71"/>
        <end position="251"/>
    </location>
</feature>
<dbReference type="RefSeq" id="WP_210970890.1">
    <property type="nucleotide sequence ID" value="NZ_JAGPXE010000006.1"/>
</dbReference>
<evidence type="ECO:0000313" key="5">
    <source>
        <dbReference type="EMBL" id="MBQ0925572.1"/>
    </source>
</evidence>
<dbReference type="InterPro" id="IPR036390">
    <property type="entry name" value="WH_DNA-bd_sf"/>
</dbReference>
<dbReference type="PANTHER" id="PTHR30136:SF24">
    <property type="entry name" value="HTH-TYPE TRANSCRIPTIONAL REPRESSOR ALLR"/>
    <property type="match status" value="1"/>
</dbReference>
<dbReference type="Pfam" id="PF09339">
    <property type="entry name" value="HTH_IclR"/>
    <property type="match status" value="1"/>
</dbReference>
<evidence type="ECO:0000256" key="2">
    <source>
        <dbReference type="ARBA" id="ARBA00023125"/>
    </source>
</evidence>
<dbReference type="InterPro" id="IPR005471">
    <property type="entry name" value="Tscrpt_reg_IclR_N"/>
</dbReference>